<keyword evidence="5 8" id="KW-0677">Repeat</keyword>
<dbReference type="eggNOG" id="COG4775">
    <property type="taxonomic scope" value="Bacteria"/>
</dbReference>
<dbReference type="Gene3D" id="3.10.20.310">
    <property type="entry name" value="membrane protein fhac"/>
    <property type="match status" value="5"/>
</dbReference>
<evidence type="ECO:0000256" key="2">
    <source>
        <dbReference type="ARBA" id="ARBA00022452"/>
    </source>
</evidence>
<dbReference type="PATRIC" id="fig|1384054.3.peg.1339"/>
<keyword evidence="7 8" id="KW-0998">Cell outer membrane</keyword>
<dbReference type="GO" id="GO:0043165">
    <property type="term" value="P:Gram-negative-bacterium-type cell outer membrane assembly"/>
    <property type="evidence" value="ECO:0007669"/>
    <property type="project" value="UniProtKB-UniRule"/>
</dbReference>
<dbReference type="AlphaFoldDB" id="A0A091B6P9"/>
<dbReference type="PROSITE" id="PS51779">
    <property type="entry name" value="POTRA"/>
    <property type="match status" value="4"/>
</dbReference>
<protein>
    <recommendedName>
        <fullName evidence="8 9">Outer membrane protein assembly factor BamA</fullName>
    </recommendedName>
</protein>
<dbReference type="STRING" id="1384054.N790_06615"/>
<dbReference type="FunFam" id="3.10.20.310:FF:000001">
    <property type="entry name" value="Outer membrane protein assembly factor BamA"/>
    <property type="match status" value="1"/>
</dbReference>
<keyword evidence="13" id="KW-1185">Reference proteome</keyword>
<evidence type="ECO:0000313" key="13">
    <source>
        <dbReference type="Proteomes" id="UP000029392"/>
    </source>
</evidence>
<name>A0A091B6P9_9GAMM</name>
<dbReference type="InterPro" id="IPR039910">
    <property type="entry name" value="D15-like"/>
</dbReference>
<dbReference type="Pfam" id="PF07244">
    <property type="entry name" value="POTRA"/>
    <property type="match status" value="4"/>
</dbReference>
<evidence type="ECO:0000313" key="12">
    <source>
        <dbReference type="EMBL" id="KFN48328.1"/>
    </source>
</evidence>
<evidence type="ECO:0000259" key="11">
    <source>
        <dbReference type="PROSITE" id="PS51779"/>
    </source>
</evidence>
<feature type="domain" description="POTRA" evidence="11">
    <location>
        <begin position="275"/>
        <end position="353"/>
    </location>
</feature>
<evidence type="ECO:0000256" key="1">
    <source>
        <dbReference type="ARBA" id="ARBA00004370"/>
    </source>
</evidence>
<feature type="region of interest" description="Disordered" evidence="10">
    <location>
        <begin position="573"/>
        <end position="605"/>
    </location>
</feature>
<dbReference type="PANTHER" id="PTHR12815">
    <property type="entry name" value="SORTING AND ASSEMBLY MACHINERY SAMM50 PROTEIN FAMILY MEMBER"/>
    <property type="match status" value="1"/>
</dbReference>
<evidence type="ECO:0000256" key="4">
    <source>
        <dbReference type="ARBA" id="ARBA00022729"/>
    </source>
</evidence>
<dbReference type="EMBL" id="AVCH01000152">
    <property type="protein sequence ID" value="KFN48328.1"/>
    <property type="molecule type" value="Genomic_DNA"/>
</dbReference>
<evidence type="ECO:0000256" key="8">
    <source>
        <dbReference type="HAMAP-Rule" id="MF_01430"/>
    </source>
</evidence>
<dbReference type="InterPro" id="IPR000184">
    <property type="entry name" value="Bac_surfAg_D15"/>
</dbReference>
<feature type="domain" description="POTRA" evidence="11">
    <location>
        <begin position="33"/>
        <end position="100"/>
    </location>
</feature>
<keyword evidence="4 8" id="KW-0732">Signal</keyword>
<dbReference type="Proteomes" id="UP000029392">
    <property type="component" value="Unassembled WGS sequence"/>
</dbReference>
<dbReference type="PIRSF" id="PIRSF006076">
    <property type="entry name" value="OM_assembly_OMP85"/>
    <property type="match status" value="1"/>
</dbReference>
<evidence type="ECO:0000256" key="5">
    <source>
        <dbReference type="ARBA" id="ARBA00022737"/>
    </source>
</evidence>
<comment type="similarity">
    <text evidence="8">Belongs to the BamA family.</text>
</comment>
<comment type="caution">
    <text evidence="12">The sequence shown here is derived from an EMBL/GenBank/DDBJ whole genome shotgun (WGS) entry which is preliminary data.</text>
</comment>
<dbReference type="FunFam" id="3.10.20.310:FF:000015">
    <property type="entry name" value="Outer membrane protein assembly factor BamA"/>
    <property type="match status" value="1"/>
</dbReference>
<comment type="subunit">
    <text evidence="8">Part of the Bam complex.</text>
</comment>
<comment type="subcellular location">
    <subcellularLocation>
        <location evidence="8">Cell outer membrane</location>
    </subcellularLocation>
    <subcellularLocation>
        <location evidence="1">Membrane</location>
    </subcellularLocation>
</comment>
<dbReference type="InterPro" id="IPR034746">
    <property type="entry name" value="POTRA"/>
</dbReference>
<keyword evidence="3 8" id="KW-0812">Transmembrane</keyword>
<sequence length="835" mass="93417" precursor="true">MMMTRPTVRRCLLSIALAAALAGPAHAQNFEAFQVADIRVEGLQRISAGTVFTYLPVERGDLLDRGRSSEAIRALFRTGFFSDVRLERQGDILVVVVAERPAINTITLTGNKDIKSEDLLGGLRSIGLAEGETFNPLNLDRVTQELIRQYNNRGKYNVSIQPTISNLDRNRVDVNIIIAEGKAARIRDINIVGNETYIEEDLRAGWESNTSNWLSWYRRDDQYSREKLSGDLEKLNNYYLDRGYVDFNVESTQVAISPNKRDIFVTANIAEGEVYTIGDVKVSGDTILPVEELEKLLMVAEGGTFSRARIELTTDAMIAVLGNIGYAFAQVNPIPDIDREKRVVGLNFFVEPGPRVQVRRIVFKGNTGTADEVLRREMRQFEGAWFSQAAVDRSKVRLQRLGFFEEVDIETPEVAGAPDQVDVVVNVKERNSGQFTFGLGYQQTYGLITSLQLVQNNFLGTGNRVSVAVQNNSYSKQYSLGFTDPYFTDSGVSVGYNLSHSDYSYSRQDANLAQYNNAVSAAEVLVGLPLTETDSVQFSLGIDRNQITTQDGFTPEPLIQYLVSTLGDRQRFPQFHIDDDNKPETPPENDDSDPTTTDPLQSGGSRKWNINAWRLQTGWVRDSRNDYLLPTRGTYHRISGEFVLPGSDLEYYKLGYNFEHYVPLTRWMVMKIGAELGYGDSYGDTGGNTCPSFDNEGDIITTSTNCGLPFFRNYYAGGPNSIRGFEVNTVGPTYQFTPDGYRQPIGGSLKTAGTVEFYFPTLFDGKGTRLSAFVDYGNVYNGFDDWEAKTLRISTGVALQWQSPMGPIQISYALPIQRERSDQIERLQFTFGGSF</sequence>
<proteinExistence type="inferred from homology"/>
<evidence type="ECO:0000256" key="6">
    <source>
        <dbReference type="ARBA" id="ARBA00023136"/>
    </source>
</evidence>
<evidence type="ECO:0000256" key="9">
    <source>
        <dbReference type="NCBIfam" id="TIGR03303"/>
    </source>
</evidence>
<dbReference type="FunFam" id="3.10.20.310:FF:000002">
    <property type="entry name" value="Outer membrane protein assembly factor BamA"/>
    <property type="match status" value="1"/>
</dbReference>
<keyword evidence="6 8" id="KW-0472">Membrane</keyword>
<dbReference type="InterPro" id="IPR023707">
    <property type="entry name" value="OM_assembly_BamA"/>
</dbReference>
<dbReference type="PANTHER" id="PTHR12815:SF23">
    <property type="entry name" value="OUTER MEMBRANE PROTEIN ASSEMBLY FACTOR BAMA"/>
    <property type="match status" value="1"/>
</dbReference>
<reference evidence="12 13" key="1">
    <citation type="submission" date="2013-09" db="EMBL/GenBank/DDBJ databases">
        <title>Genome sequencing of Arenimonas malthae.</title>
        <authorList>
            <person name="Chen F."/>
            <person name="Wang G."/>
        </authorList>
    </citation>
    <scope>NUCLEOTIDE SEQUENCE [LARGE SCALE GENOMIC DNA]</scope>
    <source>
        <strain evidence="12 13">CC-JY-1</strain>
    </source>
</reference>
<feature type="compositionally biased region" description="Basic and acidic residues" evidence="10">
    <location>
        <begin position="573"/>
        <end position="585"/>
    </location>
</feature>
<dbReference type="GO" id="GO:0051205">
    <property type="term" value="P:protein insertion into membrane"/>
    <property type="evidence" value="ECO:0007669"/>
    <property type="project" value="UniProtKB-UniRule"/>
</dbReference>
<evidence type="ECO:0000256" key="10">
    <source>
        <dbReference type="SAM" id="MobiDB-lite"/>
    </source>
</evidence>
<organism evidence="12 13">
    <name type="scientific">Arenimonas malthae CC-JY-1</name>
    <dbReference type="NCBI Taxonomy" id="1384054"/>
    <lineage>
        <taxon>Bacteria</taxon>
        <taxon>Pseudomonadati</taxon>
        <taxon>Pseudomonadota</taxon>
        <taxon>Gammaproteobacteria</taxon>
        <taxon>Lysobacterales</taxon>
        <taxon>Lysobacteraceae</taxon>
        <taxon>Arenimonas</taxon>
    </lineage>
</organism>
<evidence type="ECO:0000256" key="7">
    <source>
        <dbReference type="ARBA" id="ARBA00023237"/>
    </source>
</evidence>
<dbReference type="Gene3D" id="2.40.160.50">
    <property type="entry name" value="membrane protein fhac: a member of the omp85/tpsb transporter family"/>
    <property type="match status" value="1"/>
</dbReference>
<dbReference type="InterPro" id="IPR010827">
    <property type="entry name" value="BamA/TamA_POTRA"/>
</dbReference>
<feature type="domain" description="POTRA" evidence="11">
    <location>
        <begin position="356"/>
        <end position="430"/>
    </location>
</feature>
<gene>
    <name evidence="8" type="primary">bamA</name>
    <name evidence="12" type="ORF">N790_06615</name>
</gene>
<feature type="signal peptide" evidence="8">
    <location>
        <begin position="1"/>
        <end position="27"/>
    </location>
</feature>
<dbReference type="GO" id="GO:1990063">
    <property type="term" value="C:Bam protein complex"/>
    <property type="evidence" value="ECO:0007669"/>
    <property type="project" value="TreeGrafter"/>
</dbReference>
<dbReference type="Pfam" id="PF01103">
    <property type="entry name" value="Omp85"/>
    <property type="match status" value="1"/>
</dbReference>
<accession>A0A091B6P9</accession>
<feature type="compositionally biased region" description="Polar residues" evidence="10">
    <location>
        <begin position="594"/>
        <end position="604"/>
    </location>
</feature>
<dbReference type="HAMAP" id="MF_01430">
    <property type="entry name" value="OM_assembly_BamA"/>
    <property type="match status" value="1"/>
</dbReference>
<feature type="chain" id="PRO_5008983032" description="Outer membrane protein assembly factor BamA" evidence="8">
    <location>
        <begin position="28"/>
        <end position="835"/>
    </location>
</feature>
<evidence type="ECO:0000256" key="3">
    <source>
        <dbReference type="ARBA" id="ARBA00022692"/>
    </source>
</evidence>
<feature type="domain" description="POTRA" evidence="11">
    <location>
        <begin position="184"/>
        <end position="268"/>
    </location>
</feature>
<comment type="function">
    <text evidence="8">Part of the outer membrane protein assembly complex, which is involved in assembly and insertion of beta-barrel proteins into the outer membrane.</text>
</comment>
<dbReference type="NCBIfam" id="TIGR03303">
    <property type="entry name" value="OM_YaeT"/>
    <property type="match status" value="1"/>
</dbReference>
<keyword evidence="2 8" id="KW-1134">Transmembrane beta strand</keyword>